<name>A0A1H4CDL1_9RHOB</name>
<dbReference type="Proteomes" id="UP000198703">
    <property type="component" value="Unassembled WGS sequence"/>
</dbReference>
<evidence type="ECO:0000313" key="2">
    <source>
        <dbReference type="Proteomes" id="UP000198703"/>
    </source>
</evidence>
<dbReference type="OrthoDB" id="5625447at2"/>
<dbReference type="EMBL" id="FNQM01000007">
    <property type="protein sequence ID" value="SEA58545.1"/>
    <property type="molecule type" value="Genomic_DNA"/>
</dbReference>
<evidence type="ECO:0000313" key="1">
    <source>
        <dbReference type="EMBL" id="SEA58545.1"/>
    </source>
</evidence>
<keyword evidence="2" id="KW-1185">Reference proteome</keyword>
<dbReference type="STRING" id="89524.SAMN05444370_10728"/>
<sequence>MISLEDCIALCDLTPEEVAAIAEHEHMPEVSAAALGAYLLHRDKGEAVVMGMIRDDIRAAIAAGDARHARQLVHTYALFVREHPRVAG</sequence>
<dbReference type="AlphaFoldDB" id="A0A1H4CDL1"/>
<dbReference type="RefSeq" id="WP_093253963.1">
    <property type="nucleotide sequence ID" value="NZ_FNQM01000007.1"/>
</dbReference>
<organism evidence="1 2">
    <name type="scientific">Rubrimonas cliftonensis</name>
    <dbReference type="NCBI Taxonomy" id="89524"/>
    <lineage>
        <taxon>Bacteria</taxon>
        <taxon>Pseudomonadati</taxon>
        <taxon>Pseudomonadota</taxon>
        <taxon>Alphaproteobacteria</taxon>
        <taxon>Rhodobacterales</taxon>
        <taxon>Paracoccaceae</taxon>
        <taxon>Rubrimonas</taxon>
    </lineage>
</organism>
<reference evidence="1 2" key="1">
    <citation type="submission" date="2016-10" db="EMBL/GenBank/DDBJ databases">
        <authorList>
            <person name="de Groot N.N."/>
        </authorList>
    </citation>
    <scope>NUCLEOTIDE SEQUENCE [LARGE SCALE GENOMIC DNA]</scope>
    <source>
        <strain evidence="1 2">DSM 15345</strain>
    </source>
</reference>
<accession>A0A1H4CDL1</accession>
<protein>
    <submittedName>
        <fullName evidence="1">Uncharacterized protein</fullName>
    </submittedName>
</protein>
<gene>
    <name evidence="1" type="ORF">SAMN05444370_10728</name>
</gene>
<proteinExistence type="predicted"/>